<keyword evidence="2" id="KW-1185">Reference proteome</keyword>
<protein>
    <submittedName>
        <fullName evidence="1">Uncharacterized protein</fullName>
    </submittedName>
</protein>
<comment type="caution">
    <text evidence="1">The sequence shown here is derived from an EMBL/GenBank/DDBJ whole genome shotgun (WGS) entry which is preliminary data.</text>
</comment>
<organism evidence="1 2">
    <name type="scientific">Pedobacter helvus</name>
    <dbReference type="NCBI Taxonomy" id="2563444"/>
    <lineage>
        <taxon>Bacteria</taxon>
        <taxon>Pseudomonadati</taxon>
        <taxon>Bacteroidota</taxon>
        <taxon>Sphingobacteriia</taxon>
        <taxon>Sphingobacteriales</taxon>
        <taxon>Sphingobacteriaceae</taxon>
        <taxon>Pedobacter</taxon>
    </lineage>
</organism>
<proteinExistence type="predicted"/>
<dbReference type="EMBL" id="SRMP02000045">
    <property type="protein sequence ID" value="MFN0293120.1"/>
    <property type="molecule type" value="Genomic_DNA"/>
</dbReference>
<dbReference type="Proteomes" id="UP001517367">
    <property type="component" value="Unassembled WGS sequence"/>
</dbReference>
<gene>
    <name evidence="1" type="ORF">E5L68_017140</name>
</gene>
<evidence type="ECO:0000313" key="1">
    <source>
        <dbReference type="EMBL" id="MFN0293120.1"/>
    </source>
</evidence>
<evidence type="ECO:0000313" key="2">
    <source>
        <dbReference type="Proteomes" id="UP001517367"/>
    </source>
</evidence>
<sequence>MHKSIDIYWAVDSEEYAMKTDERLFETNDLVEQIYGSNFELPEALKGRRFKQTGSTEEMIREFKEFVDKDESWTGIHDSFQVIVNLKEGDDAIIDEDLYEQFTNVSSEVKTKVSFIECERNWCFIAIRGDHNRSPRWYFIDALDEIHTDYPDVCQQLRDNIKGKATTLEWDQKSLEHYIKFFQTKERDLLPPKKKRALEVAEHILQMKLKNKSMNIYEKSAYKEVLNAVTGKSNEAFDFERLAEEWIQVLQPYLKTKRENLRRKRTILNLNNLKSNHKEIILDIDHLSEMLERCMLGDEIDKRIAACIIGTASSQAE</sequence>
<accession>A0ABW9JLL0</accession>
<reference evidence="1 2" key="1">
    <citation type="submission" date="2024-12" db="EMBL/GenBank/DDBJ databases">
        <authorList>
            <person name="Hu S."/>
        </authorList>
    </citation>
    <scope>NUCLEOTIDE SEQUENCE [LARGE SCALE GENOMIC DNA]</scope>
    <source>
        <strain evidence="1 2">P-25</strain>
    </source>
</reference>
<name>A0ABW9JLL0_9SPHI</name>